<dbReference type="EMBL" id="JH994032">
    <property type="protein sequence ID" value="ELQ74657.1"/>
    <property type="molecule type" value="Genomic_DNA"/>
</dbReference>
<dbReference type="Gene3D" id="3.30.1330.30">
    <property type="match status" value="1"/>
</dbReference>
<reference evidence="2 3" key="1">
    <citation type="journal article" date="2012" name="PLoS Pathog.">
        <title>The genome of the obligate intracellular parasite Trachipleistophora hominis: new insights into microsporidian genome dynamics and reductive evolution.</title>
        <authorList>
            <person name="Heinz E."/>
            <person name="Williams T.A."/>
            <person name="Nakjang S."/>
            <person name="Noel C.J."/>
            <person name="Swan D.C."/>
            <person name="Goldberg A.V."/>
            <person name="Harris S.R."/>
            <person name="Weinmaier T."/>
            <person name="Markert S."/>
            <person name="Becher D."/>
            <person name="Bernhardt J."/>
            <person name="Dagan T."/>
            <person name="Hacker C."/>
            <person name="Lucocq J.M."/>
            <person name="Schweder T."/>
            <person name="Rattei T."/>
            <person name="Hall N."/>
            <person name="Hirt R.P."/>
            <person name="Embley T.M."/>
        </authorList>
    </citation>
    <scope>NUCLEOTIDE SEQUENCE [LARGE SCALE GENOMIC DNA]</scope>
</reference>
<dbReference type="Proteomes" id="UP000011185">
    <property type="component" value="Unassembled WGS sequence"/>
</dbReference>
<dbReference type="OrthoDB" id="10249311at2759"/>
<dbReference type="InterPro" id="IPR004038">
    <property type="entry name" value="Ribosomal_eL8/eL30/eS12/Gad45"/>
</dbReference>
<sequence>MSPFFTLRRVFSKIFFSNPRNKKMTEQVYAPIIDDTFTLKDAITQTLKISSSNNKLKCGIRQVTKCLLRKNAKMIFISKEIDDKYRRIVVGLAKKCSVPVVVIESGDELADMAQLGRTTLADVKKMPKCSAVAVTDFVKCSVGRTYIEQMMSKGKLGMVE</sequence>
<dbReference type="InParanoid" id="L7JV97"/>
<proteinExistence type="predicted"/>
<dbReference type="SUPFAM" id="SSF55315">
    <property type="entry name" value="L30e-like"/>
    <property type="match status" value="1"/>
</dbReference>
<dbReference type="GO" id="GO:0005840">
    <property type="term" value="C:ribosome"/>
    <property type="evidence" value="ECO:0007669"/>
    <property type="project" value="UniProtKB-KW"/>
</dbReference>
<feature type="domain" description="Ribosomal protein eL8/eL30/eS12/Gadd45" evidence="1">
    <location>
        <begin position="42"/>
        <end position="132"/>
    </location>
</feature>
<evidence type="ECO:0000313" key="2">
    <source>
        <dbReference type="EMBL" id="ELQ74657.1"/>
    </source>
</evidence>
<dbReference type="FunCoup" id="L7JV97">
    <property type="interactions" value="170"/>
</dbReference>
<dbReference type="InterPro" id="IPR029064">
    <property type="entry name" value="Ribosomal_eL30-like_sf"/>
</dbReference>
<gene>
    <name evidence="2" type="ORF">THOM_2408</name>
</gene>
<dbReference type="HOGENOM" id="CLU_146851_1_0_1"/>
<accession>L7JV97</accession>
<protein>
    <submittedName>
        <fullName evidence="2">40S ribosomal protein S12</fullName>
    </submittedName>
</protein>
<keyword evidence="2" id="KW-0689">Ribosomal protein</keyword>
<evidence type="ECO:0000259" key="1">
    <source>
        <dbReference type="Pfam" id="PF01248"/>
    </source>
</evidence>
<dbReference type="Pfam" id="PF01248">
    <property type="entry name" value="Ribosomal_L7Ae"/>
    <property type="match status" value="1"/>
</dbReference>
<keyword evidence="3" id="KW-1185">Reference proteome</keyword>
<evidence type="ECO:0000313" key="3">
    <source>
        <dbReference type="Proteomes" id="UP000011185"/>
    </source>
</evidence>
<name>L7JV97_TRAHO</name>
<dbReference type="AlphaFoldDB" id="L7JV97"/>
<keyword evidence="2" id="KW-0687">Ribonucleoprotein</keyword>
<dbReference type="OMA" id="VGRTYIE"/>
<dbReference type="VEuPathDB" id="MicrosporidiaDB:THOM_2408"/>
<dbReference type="STRING" id="72359.L7JV97"/>
<organism evidence="2 3">
    <name type="scientific">Trachipleistophora hominis</name>
    <name type="common">Microsporidian parasite</name>
    <dbReference type="NCBI Taxonomy" id="72359"/>
    <lineage>
        <taxon>Eukaryota</taxon>
        <taxon>Fungi</taxon>
        <taxon>Fungi incertae sedis</taxon>
        <taxon>Microsporidia</taxon>
        <taxon>Pleistophoridae</taxon>
        <taxon>Trachipleistophora</taxon>
    </lineage>
</organism>